<organism evidence="2 3">
    <name type="scientific">Armadillidium nasatum</name>
    <dbReference type="NCBI Taxonomy" id="96803"/>
    <lineage>
        <taxon>Eukaryota</taxon>
        <taxon>Metazoa</taxon>
        <taxon>Ecdysozoa</taxon>
        <taxon>Arthropoda</taxon>
        <taxon>Crustacea</taxon>
        <taxon>Multicrustacea</taxon>
        <taxon>Malacostraca</taxon>
        <taxon>Eumalacostraca</taxon>
        <taxon>Peracarida</taxon>
        <taxon>Isopoda</taxon>
        <taxon>Oniscidea</taxon>
        <taxon>Crinocheta</taxon>
        <taxon>Armadillidiidae</taxon>
        <taxon>Armadillidium</taxon>
    </lineage>
</organism>
<dbReference type="Proteomes" id="UP000326759">
    <property type="component" value="Unassembled WGS sequence"/>
</dbReference>
<feature type="compositionally biased region" description="Basic and acidic residues" evidence="1">
    <location>
        <begin position="111"/>
        <end position="123"/>
    </location>
</feature>
<feature type="compositionally biased region" description="Basic and acidic residues" evidence="1">
    <location>
        <begin position="41"/>
        <end position="52"/>
    </location>
</feature>
<feature type="compositionally biased region" description="Polar residues" evidence="1">
    <location>
        <begin position="94"/>
        <end position="109"/>
    </location>
</feature>
<accession>A0A5N5TKA1</accession>
<dbReference type="AlphaFoldDB" id="A0A5N5TKA1"/>
<protein>
    <submittedName>
        <fullName evidence="2">Uncharacterized protein</fullName>
    </submittedName>
</protein>
<reference evidence="2 3" key="1">
    <citation type="journal article" date="2019" name="PLoS Biol.">
        <title>Sex chromosomes control vertical transmission of feminizing Wolbachia symbionts in an isopod.</title>
        <authorList>
            <person name="Becking T."/>
            <person name="Chebbi M.A."/>
            <person name="Giraud I."/>
            <person name="Moumen B."/>
            <person name="Laverre T."/>
            <person name="Caubet Y."/>
            <person name="Peccoud J."/>
            <person name="Gilbert C."/>
            <person name="Cordaux R."/>
        </authorList>
    </citation>
    <scope>NUCLEOTIDE SEQUENCE [LARGE SCALE GENOMIC DNA]</scope>
    <source>
        <strain evidence="2">ANa2</strain>
        <tissue evidence="2">Whole body excluding digestive tract and cuticle</tissue>
    </source>
</reference>
<dbReference type="OrthoDB" id="10663431at2759"/>
<evidence type="ECO:0000256" key="1">
    <source>
        <dbReference type="SAM" id="MobiDB-lite"/>
    </source>
</evidence>
<evidence type="ECO:0000313" key="2">
    <source>
        <dbReference type="EMBL" id="KAB7506579.1"/>
    </source>
</evidence>
<comment type="caution">
    <text evidence="2">The sequence shown here is derived from an EMBL/GenBank/DDBJ whole genome shotgun (WGS) entry which is preliminary data.</text>
</comment>
<dbReference type="EMBL" id="SEYY01000739">
    <property type="protein sequence ID" value="KAB7506579.1"/>
    <property type="molecule type" value="Genomic_DNA"/>
</dbReference>
<gene>
    <name evidence="2" type="ORF">Anas_00280</name>
</gene>
<feature type="compositionally biased region" description="Polar residues" evidence="1">
    <location>
        <begin position="31"/>
        <end position="40"/>
    </location>
</feature>
<keyword evidence="3" id="KW-1185">Reference proteome</keyword>
<name>A0A5N5TKA1_9CRUS</name>
<feature type="region of interest" description="Disordered" evidence="1">
    <location>
        <begin position="1"/>
        <end position="123"/>
    </location>
</feature>
<evidence type="ECO:0000313" key="3">
    <source>
        <dbReference type="Proteomes" id="UP000326759"/>
    </source>
</evidence>
<feature type="compositionally biased region" description="Basic and acidic residues" evidence="1">
    <location>
        <begin position="60"/>
        <end position="69"/>
    </location>
</feature>
<feature type="compositionally biased region" description="Basic and acidic residues" evidence="1">
    <location>
        <begin position="80"/>
        <end position="93"/>
    </location>
</feature>
<proteinExistence type="predicted"/>
<sequence>MEEDEQDKDEQSIQIGGGQENYNYIIDERSGVSQNNQWSKYDSKNSDARESDSDFDDSAFENKSEENKFSGRGWNGQRVGIEKSKEQESHKWNNGENWSLKTGGKTSITHRSREGKSVHKPEVLDSSENDFGYKICKGVNKGSPFWVPNLDQWCQDNCSKGYCPKTHCIC</sequence>